<evidence type="ECO:0000259" key="1">
    <source>
        <dbReference type="Pfam" id="PF13452"/>
    </source>
</evidence>
<dbReference type="GeneID" id="41329903"/>
<proteinExistence type="predicted"/>
<evidence type="ECO:0000313" key="3">
    <source>
        <dbReference type="Proteomes" id="UP000321408"/>
    </source>
</evidence>
<name>A0A5B9DAB6_9ARCH</name>
<dbReference type="Proteomes" id="UP000321408">
    <property type="component" value="Chromosome"/>
</dbReference>
<reference evidence="2 3" key="2">
    <citation type="journal article" date="2024" name="Int. J. Syst. Evol. Microbiol.">
        <title>Promethearchaeum syntrophicum gen. nov., sp. nov., an anaerobic, obligately syntrophic archaeon, the first isolate of the lineage 'Asgard' archaea, and proposal of the new archaeal phylum Promethearchaeota phyl. nov. and kingdom Promethearchaeati regn. nov.</title>
        <authorList>
            <person name="Imachi H."/>
            <person name="Nobu M.K."/>
            <person name="Kato S."/>
            <person name="Takaki Y."/>
            <person name="Miyazaki M."/>
            <person name="Miyata M."/>
            <person name="Ogawara M."/>
            <person name="Saito Y."/>
            <person name="Sakai S."/>
            <person name="Tahara Y.O."/>
            <person name="Takano Y."/>
            <person name="Tasumi E."/>
            <person name="Uematsu K."/>
            <person name="Yoshimura T."/>
            <person name="Itoh T."/>
            <person name="Ohkuma M."/>
            <person name="Takai K."/>
        </authorList>
    </citation>
    <scope>NUCLEOTIDE SEQUENCE [LARGE SCALE GENOMIC DNA]</scope>
    <source>
        <strain evidence="2 3">MK-D1</strain>
    </source>
</reference>
<dbReference type="InterPro" id="IPR029069">
    <property type="entry name" value="HotDog_dom_sf"/>
</dbReference>
<protein>
    <submittedName>
        <fullName evidence="2">MaoC family dehydratase N-terminal domain-containing protein</fullName>
    </submittedName>
</protein>
<dbReference type="AlphaFoldDB" id="A0A5B9DAB6"/>
<reference evidence="2 3" key="1">
    <citation type="journal article" date="2020" name="Nature">
        <title>Isolation of an archaeon at the prokaryote-eukaryote interface.</title>
        <authorList>
            <person name="Imachi H."/>
            <person name="Nobu M.K."/>
            <person name="Nakahara N."/>
            <person name="Morono Y."/>
            <person name="Ogawara M."/>
            <person name="Takaki Y."/>
            <person name="Takano Y."/>
            <person name="Uematsu K."/>
            <person name="Ikuta T."/>
            <person name="Ito M."/>
            <person name="Matsui Y."/>
            <person name="Miyazaki M."/>
            <person name="Murata K."/>
            <person name="Saito Y."/>
            <person name="Sakai S."/>
            <person name="Song C."/>
            <person name="Tasumi E."/>
            <person name="Yamanaka Y."/>
            <person name="Yamaguchi T."/>
            <person name="Kamagata Y."/>
            <person name="Tamaki H."/>
            <person name="Takai K."/>
        </authorList>
    </citation>
    <scope>NUCLEOTIDE SEQUENCE [LARGE SCALE GENOMIC DNA]</scope>
    <source>
        <strain evidence="2 3">MK-D1</strain>
    </source>
</reference>
<dbReference type="InterPro" id="IPR039569">
    <property type="entry name" value="FAS1-like_DH_region"/>
</dbReference>
<dbReference type="Gene3D" id="3.10.129.10">
    <property type="entry name" value="Hotdog Thioesterase"/>
    <property type="match status" value="1"/>
</dbReference>
<dbReference type="RefSeq" id="WP_147662970.1">
    <property type="nucleotide sequence ID" value="NZ_CP042905.2"/>
</dbReference>
<keyword evidence="3" id="KW-1185">Reference proteome</keyword>
<dbReference type="EMBL" id="CP042905">
    <property type="protein sequence ID" value="QEE16084.1"/>
    <property type="molecule type" value="Genomic_DNA"/>
</dbReference>
<dbReference type="KEGG" id="psyt:DSAG12_01912"/>
<dbReference type="Pfam" id="PF13452">
    <property type="entry name" value="FAS1_DH_region"/>
    <property type="match status" value="1"/>
</dbReference>
<accession>A0A5B9DAB6</accession>
<dbReference type="SUPFAM" id="SSF54637">
    <property type="entry name" value="Thioesterase/thiol ester dehydrase-isomerase"/>
    <property type="match status" value="1"/>
</dbReference>
<gene>
    <name evidence="2" type="ORF">DSAG12_01912</name>
</gene>
<organism evidence="2 3">
    <name type="scientific">Promethearchaeum syntrophicum</name>
    <dbReference type="NCBI Taxonomy" id="2594042"/>
    <lineage>
        <taxon>Archaea</taxon>
        <taxon>Promethearchaeati</taxon>
        <taxon>Promethearchaeota</taxon>
        <taxon>Promethearchaeia</taxon>
        <taxon>Promethearchaeales</taxon>
        <taxon>Promethearchaeaceae</taxon>
        <taxon>Promethearchaeum</taxon>
    </lineage>
</organism>
<evidence type="ECO:0000313" key="2">
    <source>
        <dbReference type="EMBL" id="QEE16084.1"/>
    </source>
</evidence>
<feature type="domain" description="FAS1-like dehydratase" evidence="1">
    <location>
        <begin position="15"/>
        <end position="111"/>
    </location>
</feature>
<sequence length="166" mass="18791">MSERPPEYFEQFLDYKFSVQKYRIKGKKLSAFAAAIGDKNPKYYVPDPEDPNEKADYSGIVAHPAYAACYTIPKLLEALPDIKGSDGEPMLRNIGKLLHAAQEYDFSGCVPLTPATKKVYSDSKFTKFWIKSDILWGEARVITTNEEKTETYCKTTIRVGIRKGGY</sequence>